<name>A0A4Z2FX66_9TELE</name>
<reference evidence="1 2" key="1">
    <citation type="submission" date="2019-03" db="EMBL/GenBank/DDBJ databases">
        <title>First draft genome of Liparis tanakae, snailfish: a comprehensive survey of snailfish specific genes.</title>
        <authorList>
            <person name="Kim W."/>
            <person name="Song I."/>
            <person name="Jeong J.-H."/>
            <person name="Kim D."/>
            <person name="Kim S."/>
            <person name="Ryu S."/>
            <person name="Song J.Y."/>
            <person name="Lee S.K."/>
        </authorList>
    </citation>
    <scope>NUCLEOTIDE SEQUENCE [LARGE SCALE GENOMIC DNA]</scope>
    <source>
        <tissue evidence="1">Muscle</tissue>
    </source>
</reference>
<sequence>MFHYTASVVFQGVTPVQHGENTFSIQQFSAERENKDGVSTVSGGQDVDLPEYNYRPRIGRKAPRSYLWSPDHYGSTAGGFDC</sequence>
<gene>
    <name evidence="1" type="ORF">EYF80_043962</name>
</gene>
<organism evidence="1 2">
    <name type="scientific">Liparis tanakae</name>
    <name type="common">Tanaka's snailfish</name>
    <dbReference type="NCBI Taxonomy" id="230148"/>
    <lineage>
        <taxon>Eukaryota</taxon>
        <taxon>Metazoa</taxon>
        <taxon>Chordata</taxon>
        <taxon>Craniata</taxon>
        <taxon>Vertebrata</taxon>
        <taxon>Euteleostomi</taxon>
        <taxon>Actinopterygii</taxon>
        <taxon>Neopterygii</taxon>
        <taxon>Teleostei</taxon>
        <taxon>Neoteleostei</taxon>
        <taxon>Acanthomorphata</taxon>
        <taxon>Eupercaria</taxon>
        <taxon>Perciformes</taxon>
        <taxon>Cottioidei</taxon>
        <taxon>Cottales</taxon>
        <taxon>Liparidae</taxon>
        <taxon>Liparis</taxon>
    </lineage>
</organism>
<dbReference type="Proteomes" id="UP000314294">
    <property type="component" value="Unassembled WGS sequence"/>
</dbReference>
<protein>
    <submittedName>
        <fullName evidence="1">Uncharacterized protein</fullName>
    </submittedName>
</protein>
<accession>A0A4Z2FX66</accession>
<evidence type="ECO:0000313" key="2">
    <source>
        <dbReference type="Proteomes" id="UP000314294"/>
    </source>
</evidence>
<dbReference type="EMBL" id="SRLO01000821">
    <property type="protein sequence ID" value="TNN45837.1"/>
    <property type="molecule type" value="Genomic_DNA"/>
</dbReference>
<dbReference type="AlphaFoldDB" id="A0A4Z2FX66"/>
<comment type="caution">
    <text evidence="1">The sequence shown here is derived from an EMBL/GenBank/DDBJ whole genome shotgun (WGS) entry which is preliminary data.</text>
</comment>
<evidence type="ECO:0000313" key="1">
    <source>
        <dbReference type="EMBL" id="TNN45837.1"/>
    </source>
</evidence>
<keyword evidence="2" id="KW-1185">Reference proteome</keyword>
<proteinExistence type="predicted"/>